<dbReference type="Gene3D" id="3.30.2310.20">
    <property type="entry name" value="RelE-like"/>
    <property type="match status" value="1"/>
</dbReference>
<organism evidence="2 3">
    <name type="scientific">Candidatus Andersenbacteria bacterium RIFCSPHIGHO2_12_FULL_45_11</name>
    <dbReference type="NCBI Taxonomy" id="1797281"/>
    <lineage>
        <taxon>Bacteria</taxon>
        <taxon>Candidatus Anderseniibacteriota</taxon>
    </lineage>
</organism>
<dbReference type="NCBIfam" id="TIGR02385">
    <property type="entry name" value="RelE_StbE"/>
    <property type="match status" value="1"/>
</dbReference>
<accession>A0A1G1X2Q7</accession>
<proteinExistence type="predicted"/>
<dbReference type="Proteomes" id="UP000177528">
    <property type="component" value="Unassembled WGS sequence"/>
</dbReference>
<gene>
    <name evidence="2" type="ORF">A3D99_04535</name>
</gene>
<reference evidence="2 3" key="1">
    <citation type="journal article" date="2016" name="Nat. Commun.">
        <title>Thousands of microbial genomes shed light on interconnected biogeochemical processes in an aquifer system.</title>
        <authorList>
            <person name="Anantharaman K."/>
            <person name="Brown C.T."/>
            <person name="Hug L.A."/>
            <person name="Sharon I."/>
            <person name="Castelle C.J."/>
            <person name="Probst A.J."/>
            <person name="Thomas B.C."/>
            <person name="Singh A."/>
            <person name="Wilkins M.J."/>
            <person name="Karaoz U."/>
            <person name="Brodie E.L."/>
            <person name="Williams K.H."/>
            <person name="Hubbard S.S."/>
            <person name="Banfield J.F."/>
        </authorList>
    </citation>
    <scope>NUCLEOTIDE SEQUENCE [LARGE SCALE GENOMIC DNA]</scope>
</reference>
<evidence type="ECO:0008006" key="4">
    <source>
        <dbReference type="Google" id="ProtNLM"/>
    </source>
</evidence>
<dbReference type="InterPro" id="IPR007712">
    <property type="entry name" value="RelE/ParE_toxin"/>
</dbReference>
<dbReference type="SUPFAM" id="SSF143011">
    <property type="entry name" value="RelE-like"/>
    <property type="match status" value="1"/>
</dbReference>
<sequence>MQLRRHKRFEKQFNKLSPAIQQKSKIRIKLFIADPHAAMLKNHALKGSFEGERAISITGDIRIVFIELGNYEYVTFMRIGTHNQVY</sequence>
<dbReference type="InterPro" id="IPR035093">
    <property type="entry name" value="RelE/ParE_toxin_dom_sf"/>
</dbReference>
<dbReference type="InterPro" id="IPR004386">
    <property type="entry name" value="Toxin_YafQ-like"/>
</dbReference>
<keyword evidence="1" id="KW-1277">Toxin-antitoxin system</keyword>
<evidence type="ECO:0000313" key="2">
    <source>
        <dbReference type="EMBL" id="OGY34306.1"/>
    </source>
</evidence>
<dbReference type="EMBL" id="MHHR01000016">
    <property type="protein sequence ID" value="OGY34306.1"/>
    <property type="molecule type" value="Genomic_DNA"/>
</dbReference>
<dbReference type="Pfam" id="PF15738">
    <property type="entry name" value="YafQ_toxin"/>
    <property type="match status" value="1"/>
</dbReference>
<evidence type="ECO:0000313" key="3">
    <source>
        <dbReference type="Proteomes" id="UP000177528"/>
    </source>
</evidence>
<protein>
    <recommendedName>
        <fullName evidence="4">Type II toxin-antitoxin system mRNA interferase toxin, RelE/StbE family</fullName>
    </recommendedName>
</protein>
<name>A0A1G1X2Q7_9BACT</name>
<evidence type="ECO:0000256" key="1">
    <source>
        <dbReference type="ARBA" id="ARBA00022649"/>
    </source>
</evidence>
<comment type="caution">
    <text evidence="2">The sequence shown here is derived from an EMBL/GenBank/DDBJ whole genome shotgun (WGS) entry which is preliminary data.</text>
</comment>
<dbReference type="AlphaFoldDB" id="A0A1G1X2Q7"/>